<dbReference type="CDD" id="cd00570">
    <property type="entry name" value="GST_N_family"/>
    <property type="match status" value="1"/>
</dbReference>
<dbReference type="Gene3D" id="3.40.30.10">
    <property type="entry name" value="Glutaredoxin"/>
    <property type="match status" value="1"/>
</dbReference>
<gene>
    <name evidence="3" type="ORF">ACFQDM_12695</name>
</gene>
<dbReference type="InterPro" id="IPR004046">
    <property type="entry name" value="GST_C"/>
</dbReference>
<reference evidence="4" key="1">
    <citation type="journal article" date="2019" name="Int. J. Syst. Evol. Microbiol.">
        <title>The Global Catalogue of Microorganisms (GCM) 10K type strain sequencing project: providing services to taxonomists for standard genome sequencing and annotation.</title>
        <authorList>
            <consortium name="The Broad Institute Genomics Platform"/>
            <consortium name="The Broad Institute Genome Sequencing Center for Infectious Disease"/>
            <person name="Wu L."/>
            <person name="Ma J."/>
        </authorList>
    </citation>
    <scope>NUCLEOTIDE SEQUENCE [LARGE SCALE GENOMIC DNA]</scope>
    <source>
        <strain evidence="4">CGMCC-1.15741</strain>
    </source>
</reference>
<dbReference type="InterPro" id="IPR010987">
    <property type="entry name" value="Glutathione-S-Trfase_C-like"/>
</dbReference>
<dbReference type="InterPro" id="IPR004045">
    <property type="entry name" value="Glutathione_S-Trfase_N"/>
</dbReference>
<accession>A0ABW1SBR4</accession>
<dbReference type="InterPro" id="IPR036249">
    <property type="entry name" value="Thioredoxin-like_sf"/>
</dbReference>
<evidence type="ECO:0000259" key="2">
    <source>
        <dbReference type="PROSITE" id="PS50405"/>
    </source>
</evidence>
<dbReference type="Pfam" id="PF00043">
    <property type="entry name" value="GST_C"/>
    <property type="match status" value="1"/>
</dbReference>
<keyword evidence="4" id="KW-1185">Reference proteome</keyword>
<dbReference type="Pfam" id="PF13417">
    <property type="entry name" value="GST_N_3"/>
    <property type="match status" value="1"/>
</dbReference>
<protein>
    <submittedName>
        <fullName evidence="3">Glutathione S-transferase family protein</fullName>
    </submittedName>
</protein>
<feature type="domain" description="GST N-terminal" evidence="1">
    <location>
        <begin position="1"/>
        <end position="82"/>
    </location>
</feature>
<evidence type="ECO:0000313" key="3">
    <source>
        <dbReference type="EMBL" id="MFC6198944.1"/>
    </source>
</evidence>
<dbReference type="EMBL" id="JBHSSW010000017">
    <property type="protein sequence ID" value="MFC6198944.1"/>
    <property type="molecule type" value="Genomic_DNA"/>
</dbReference>
<dbReference type="CDD" id="cd00299">
    <property type="entry name" value="GST_C_family"/>
    <property type="match status" value="1"/>
</dbReference>
<dbReference type="PROSITE" id="PS50405">
    <property type="entry name" value="GST_CTER"/>
    <property type="match status" value="1"/>
</dbReference>
<dbReference type="PANTHER" id="PTHR44051">
    <property type="entry name" value="GLUTATHIONE S-TRANSFERASE-RELATED"/>
    <property type="match status" value="1"/>
</dbReference>
<dbReference type="Proteomes" id="UP001596303">
    <property type="component" value="Unassembled WGS sequence"/>
</dbReference>
<dbReference type="InterPro" id="IPR040079">
    <property type="entry name" value="Glutathione_S-Trfase"/>
</dbReference>
<dbReference type="SUPFAM" id="SSF52833">
    <property type="entry name" value="Thioredoxin-like"/>
    <property type="match status" value="1"/>
</dbReference>
<proteinExistence type="predicted"/>
<feature type="domain" description="GST C-terminal" evidence="2">
    <location>
        <begin position="91"/>
        <end position="220"/>
    </location>
</feature>
<dbReference type="RefSeq" id="WP_377379594.1">
    <property type="nucleotide sequence ID" value="NZ_JBHSSW010000017.1"/>
</dbReference>
<evidence type="ECO:0000313" key="4">
    <source>
        <dbReference type="Proteomes" id="UP001596303"/>
    </source>
</evidence>
<organism evidence="3 4">
    <name type="scientific">Ponticaulis profundi</name>
    <dbReference type="NCBI Taxonomy" id="2665222"/>
    <lineage>
        <taxon>Bacteria</taxon>
        <taxon>Pseudomonadati</taxon>
        <taxon>Pseudomonadota</taxon>
        <taxon>Alphaproteobacteria</taxon>
        <taxon>Hyphomonadales</taxon>
        <taxon>Hyphomonadaceae</taxon>
        <taxon>Ponticaulis</taxon>
    </lineage>
</organism>
<comment type="caution">
    <text evidence="3">The sequence shown here is derived from an EMBL/GenBank/DDBJ whole genome shotgun (WGS) entry which is preliminary data.</text>
</comment>
<dbReference type="InterPro" id="IPR036282">
    <property type="entry name" value="Glutathione-S-Trfase_C_sf"/>
</dbReference>
<sequence>MRKLFHWPLDPAGRLVRLVLAEKQLDVDLVVSPPWKPAEEVKRLMGDSLGPVLLDQGMHGRVIANQTHAIIEFLEETYTDVKLLPPLPADRAEARRIWRRVENRFDSDINGSILAERIAQAVQRASSPDSGALRTGAHALRGMLTLLNGLCEQRSFLAGRQMSIADFAAAAQLSSLDYFGDVPWDSVPELRSWYSRIKSRPCFRGLLADRLTGTQPVRHYADLDF</sequence>
<dbReference type="PROSITE" id="PS50404">
    <property type="entry name" value="GST_NTER"/>
    <property type="match status" value="1"/>
</dbReference>
<dbReference type="SUPFAM" id="SSF47616">
    <property type="entry name" value="GST C-terminal domain-like"/>
    <property type="match status" value="1"/>
</dbReference>
<name>A0ABW1SBR4_9PROT</name>
<evidence type="ECO:0000259" key="1">
    <source>
        <dbReference type="PROSITE" id="PS50404"/>
    </source>
</evidence>
<dbReference type="SFLD" id="SFLDS00019">
    <property type="entry name" value="Glutathione_Transferase_(cytos"/>
    <property type="match status" value="1"/>
</dbReference>
<dbReference type="Gene3D" id="1.20.1050.10">
    <property type="match status" value="1"/>
</dbReference>
<dbReference type="PANTHER" id="PTHR44051:SF8">
    <property type="entry name" value="GLUTATHIONE S-TRANSFERASE GSTA"/>
    <property type="match status" value="1"/>
</dbReference>